<dbReference type="Gene3D" id="1.10.150.650">
    <property type="match status" value="1"/>
</dbReference>
<keyword evidence="3" id="KW-1185">Reference proteome</keyword>
<dbReference type="InterPro" id="IPR003141">
    <property type="entry name" value="Pol/His_phosphatase_N"/>
</dbReference>
<dbReference type="KEGG" id="uli:ETAA1_36040"/>
<dbReference type="CDD" id="cd07438">
    <property type="entry name" value="PHP_HisPPase_AMP"/>
    <property type="match status" value="1"/>
</dbReference>
<name>A0A517XVU7_9BACT</name>
<dbReference type="EMBL" id="CP036273">
    <property type="protein sequence ID" value="QDU21633.1"/>
    <property type="molecule type" value="Genomic_DNA"/>
</dbReference>
<dbReference type="InterPro" id="IPR016195">
    <property type="entry name" value="Pol/histidinol_Pase-like"/>
</dbReference>
<dbReference type="PANTHER" id="PTHR42924:SF3">
    <property type="entry name" value="POLYMERASE_HISTIDINOL PHOSPHATASE N-TERMINAL DOMAIN-CONTAINING PROTEIN"/>
    <property type="match status" value="1"/>
</dbReference>
<dbReference type="PANTHER" id="PTHR42924">
    <property type="entry name" value="EXONUCLEASE"/>
    <property type="match status" value="1"/>
</dbReference>
<accession>A0A517XVU7</accession>
<dbReference type="Pfam" id="PF02811">
    <property type="entry name" value="PHP"/>
    <property type="match status" value="1"/>
</dbReference>
<sequence>MRRSPFTALCSQLHRLASPPRADLHVHTIASDGEYTPSQVAALAREAGLSAVAVTDHDTLAGVAEACDAASSVRGKPLEVVPGVEISTDLDGRELHLLGYFVRPDHAELADALRRVCERRRERFFDFVARLAANGTVIPPDRAELIAARAASLGRRHVAALLVACGFSGNVNGAFYRYVHPLRAAVVPKITLPIEDAIRLIRAAGGASSLAHPPDLSDEQFARLRAAGLDGIESEYPFGRSSPGGRLRSVAAKLGFVRTGGSDCHGPNPAHRRVGSTAVPLDHLDELRRRCGATPAPA</sequence>
<organism evidence="2 3">
    <name type="scientific">Urbifossiella limnaea</name>
    <dbReference type="NCBI Taxonomy" id="2528023"/>
    <lineage>
        <taxon>Bacteria</taxon>
        <taxon>Pseudomonadati</taxon>
        <taxon>Planctomycetota</taxon>
        <taxon>Planctomycetia</taxon>
        <taxon>Gemmatales</taxon>
        <taxon>Gemmataceae</taxon>
        <taxon>Urbifossiella</taxon>
    </lineage>
</organism>
<evidence type="ECO:0000259" key="1">
    <source>
        <dbReference type="SMART" id="SM00481"/>
    </source>
</evidence>
<dbReference type="Gene3D" id="3.20.20.140">
    <property type="entry name" value="Metal-dependent hydrolases"/>
    <property type="match status" value="1"/>
</dbReference>
<evidence type="ECO:0000313" key="3">
    <source>
        <dbReference type="Proteomes" id="UP000319576"/>
    </source>
</evidence>
<dbReference type="RefSeq" id="WP_145240722.1">
    <property type="nucleotide sequence ID" value="NZ_CP036273.1"/>
</dbReference>
<dbReference type="SMART" id="SM00481">
    <property type="entry name" value="POLIIIAc"/>
    <property type="match status" value="1"/>
</dbReference>
<proteinExistence type="predicted"/>
<dbReference type="SUPFAM" id="SSF89550">
    <property type="entry name" value="PHP domain-like"/>
    <property type="match status" value="1"/>
</dbReference>
<dbReference type="AlphaFoldDB" id="A0A517XVU7"/>
<dbReference type="InterPro" id="IPR004013">
    <property type="entry name" value="PHP_dom"/>
</dbReference>
<dbReference type="GO" id="GO:0004534">
    <property type="term" value="F:5'-3' RNA exonuclease activity"/>
    <property type="evidence" value="ECO:0007669"/>
    <property type="project" value="TreeGrafter"/>
</dbReference>
<dbReference type="InterPro" id="IPR052018">
    <property type="entry name" value="PHP_domain"/>
</dbReference>
<dbReference type="OrthoDB" id="9804333at2"/>
<evidence type="ECO:0000313" key="2">
    <source>
        <dbReference type="EMBL" id="QDU21633.1"/>
    </source>
</evidence>
<dbReference type="GO" id="GO:0035312">
    <property type="term" value="F:5'-3' DNA exonuclease activity"/>
    <property type="evidence" value="ECO:0007669"/>
    <property type="project" value="TreeGrafter"/>
</dbReference>
<protein>
    <recommendedName>
        <fullName evidence="1">Polymerase/histidinol phosphatase N-terminal domain-containing protein</fullName>
    </recommendedName>
</protein>
<reference evidence="2 3" key="1">
    <citation type="submission" date="2019-02" db="EMBL/GenBank/DDBJ databases">
        <title>Deep-cultivation of Planctomycetes and their phenomic and genomic characterization uncovers novel biology.</title>
        <authorList>
            <person name="Wiegand S."/>
            <person name="Jogler M."/>
            <person name="Boedeker C."/>
            <person name="Pinto D."/>
            <person name="Vollmers J."/>
            <person name="Rivas-Marin E."/>
            <person name="Kohn T."/>
            <person name="Peeters S.H."/>
            <person name="Heuer A."/>
            <person name="Rast P."/>
            <person name="Oberbeckmann S."/>
            <person name="Bunk B."/>
            <person name="Jeske O."/>
            <person name="Meyerdierks A."/>
            <person name="Storesund J.E."/>
            <person name="Kallscheuer N."/>
            <person name="Luecker S."/>
            <person name="Lage O.M."/>
            <person name="Pohl T."/>
            <person name="Merkel B.J."/>
            <person name="Hornburger P."/>
            <person name="Mueller R.-W."/>
            <person name="Bruemmer F."/>
            <person name="Labrenz M."/>
            <person name="Spormann A.M."/>
            <person name="Op den Camp H."/>
            <person name="Overmann J."/>
            <person name="Amann R."/>
            <person name="Jetten M.S.M."/>
            <person name="Mascher T."/>
            <person name="Medema M.H."/>
            <person name="Devos D.P."/>
            <person name="Kaster A.-K."/>
            <person name="Ovreas L."/>
            <person name="Rohde M."/>
            <person name="Galperin M.Y."/>
            <person name="Jogler C."/>
        </authorList>
    </citation>
    <scope>NUCLEOTIDE SEQUENCE [LARGE SCALE GENOMIC DNA]</scope>
    <source>
        <strain evidence="2 3">ETA_A1</strain>
    </source>
</reference>
<dbReference type="Proteomes" id="UP000319576">
    <property type="component" value="Chromosome"/>
</dbReference>
<feature type="domain" description="Polymerase/histidinol phosphatase N-terminal" evidence="1">
    <location>
        <begin position="22"/>
        <end position="90"/>
    </location>
</feature>
<gene>
    <name evidence="2" type="ORF">ETAA1_36040</name>
</gene>